<evidence type="ECO:0000256" key="6">
    <source>
        <dbReference type="ARBA" id="ARBA00022741"/>
    </source>
</evidence>
<dbReference type="GO" id="GO:0000287">
    <property type="term" value="F:magnesium ion binding"/>
    <property type="evidence" value="ECO:0007669"/>
    <property type="project" value="UniProtKB-UniRule"/>
</dbReference>
<dbReference type="HAMAP" id="MF_00228">
    <property type="entry name" value="Thz_kinase"/>
    <property type="match status" value="1"/>
</dbReference>
<keyword evidence="5 11" id="KW-0479">Metal-binding</keyword>
<comment type="caution">
    <text evidence="12">The sequence shown here is derived from an EMBL/GenBank/DDBJ whole genome shotgun (WGS) entry which is preliminary data.</text>
</comment>
<comment type="similarity">
    <text evidence="11">Belongs to the Thz kinase family.</text>
</comment>
<dbReference type="GO" id="GO:0009228">
    <property type="term" value="P:thiamine biosynthetic process"/>
    <property type="evidence" value="ECO:0007669"/>
    <property type="project" value="UniProtKB-KW"/>
</dbReference>
<dbReference type="Proteomes" id="UP000886787">
    <property type="component" value="Unassembled WGS sequence"/>
</dbReference>
<evidence type="ECO:0000256" key="11">
    <source>
        <dbReference type="HAMAP-Rule" id="MF_00228"/>
    </source>
</evidence>
<dbReference type="CDD" id="cd01170">
    <property type="entry name" value="THZ_kinase"/>
    <property type="match status" value="1"/>
</dbReference>
<keyword evidence="10 11" id="KW-0784">Thiamine biosynthesis</keyword>
<evidence type="ECO:0000256" key="4">
    <source>
        <dbReference type="ARBA" id="ARBA00022679"/>
    </source>
</evidence>
<dbReference type="GO" id="GO:0005524">
    <property type="term" value="F:ATP binding"/>
    <property type="evidence" value="ECO:0007669"/>
    <property type="project" value="UniProtKB-UniRule"/>
</dbReference>
<dbReference type="Pfam" id="PF02110">
    <property type="entry name" value="HK"/>
    <property type="match status" value="1"/>
</dbReference>
<dbReference type="AlphaFoldDB" id="A0A9D0ZH28"/>
<evidence type="ECO:0000256" key="5">
    <source>
        <dbReference type="ARBA" id="ARBA00022723"/>
    </source>
</evidence>
<name>A0A9D0ZH28_9FIRM</name>
<evidence type="ECO:0000256" key="1">
    <source>
        <dbReference type="ARBA" id="ARBA00001771"/>
    </source>
</evidence>
<sequence>MNDIRKNIADLLEAVRENVPLIHHITNYVTVNDVANVTLAIGASPIMADAIEEAADIASVSSALVLNIGTLNRSAVESMLAAGKRANALKVPVVLDPVGAGASHLRNAETNRITQEVQIAILRGNLSEISFVAGLSATTKGVDVSSGDAKNDNVCVAQAAAEKLGCIAAVTGAVDVISDGVHTIKIRNGHPMLARVTGTGCMASALAGAFAGACKGDYFTAAAAAVSAMGIAGEIACAKAGNVGTASFRIALIDALSTLGAQEFAQRSKIDEV</sequence>
<comment type="cofactor">
    <cofactor evidence="2 11">
        <name>Mg(2+)</name>
        <dbReference type="ChEBI" id="CHEBI:18420"/>
    </cofactor>
</comment>
<evidence type="ECO:0000256" key="10">
    <source>
        <dbReference type="ARBA" id="ARBA00022977"/>
    </source>
</evidence>
<evidence type="ECO:0000256" key="3">
    <source>
        <dbReference type="ARBA" id="ARBA00004868"/>
    </source>
</evidence>
<feature type="binding site" evidence="11">
    <location>
        <position position="198"/>
    </location>
    <ligand>
        <name>substrate</name>
    </ligand>
</feature>
<dbReference type="NCBIfam" id="NF006830">
    <property type="entry name" value="PRK09355.1"/>
    <property type="match status" value="1"/>
</dbReference>
<keyword evidence="7 11" id="KW-0418">Kinase</keyword>
<comment type="function">
    <text evidence="11">Catalyzes the phosphorylation of the hydroxyl group of 4-methyl-5-beta-hydroxyethylthiazole (THZ).</text>
</comment>
<accession>A0A9D0ZH28</accession>
<proteinExistence type="inferred from homology"/>
<dbReference type="InterPro" id="IPR029056">
    <property type="entry name" value="Ribokinase-like"/>
</dbReference>
<comment type="pathway">
    <text evidence="3 11">Cofactor biosynthesis; thiamine diphosphate biosynthesis; 4-methyl-5-(2-phosphoethyl)-thiazole from 5-(2-hydroxyethyl)-4-methylthiazole: step 1/1.</text>
</comment>
<feature type="binding site" evidence="11">
    <location>
        <position position="123"/>
    </location>
    <ligand>
        <name>ATP</name>
        <dbReference type="ChEBI" id="CHEBI:30616"/>
    </ligand>
</feature>
<dbReference type="SUPFAM" id="SSF53613">
    <property type="entry name" value="Ribokinase-like"/>
    <property type="match status" value="1"/>
</dbReference>
<evidence type="ECO:0000313" key="13">
    <source>
        <dbReference type="Proteomes" id="UP000886787"/>
    </source>
</evidence>
<dbReference type="PIRSF" id="PIRSF000513">
    <property type="entry name" value="Thz_kinase"/>
    <property type="match status" value="1"/>
</dbReference>
<dbReference type="NCBIfam" id="TIGR00694">
    <property type="entry name" value="thiM"/>
    <property type="match status" value="1"/>
</dbReference>
<dbReference type="InterPro" id="IPR000417">
    <property type="entry name" value="Hyethyz_kinase"/>
</dbReference>
<evidence type="ECO:0000313" key="12">
    <source>
        <dbReference type="EMBL" id="HIQ80293.1"/>
    </source>
</evidence>
<dbReference type="EMBL" id="DVFW01000018">
    <property type="protein sequence ID" value="HIQ80293.1"/>
    <property type="molecule type" value="Genomic_DNA"/>
</dbReference>
<protein>
    <recommendedName>
        <fullName evidence="11">Hydroxyethylthiazole kinase</fullName>
        <ecNumber evidence="11">2.7.1.50</ecNumber>
    </recommendedName>
    <alternativeName>
        <fullName evidence="11">4-methyl-5-beta-hydroxyethylthiazole kinase</fullName>
        <shortName evidence="11">TH kinase</shortName>
        <shortName evidence="11">Thz kinase</shortName>
    </alternativeName>
</protein>
<evidence type="ECO:0000256" key="8">
    <source>
        <dbReference type="ARBA" id="ARBA00022840"/>
    </source>
</evidence>
<keyword evidence="8 11" id="KW-0067">ATP-binding</keyword>
<dbReference type="PRINTS" id="PR01099">
    <property type="entry name" value="HYETHTZKNASE"/>
</dbReference>
<keyword evidence="9 11" id="KW-0460">Magnesium</keyword>
<comment type="catalytic activity">
    <reaction evidence="1 11">
        <text>5-(2-hydroxyethyl)-4-methylthiazole + ATP = 4-methyl-5-(2-phosphooxyethyl)-thiazole + ADP + H(+)</text>
        <dbReference type="Rhea" id="RHEA:24212"/>
        <dbReference type="ChEBI" id="CHEBI:15378"/>
        <dbReference type="ChEBI" id="CHEBI:17957"/>
        <dbReference type="ChEBI" id="CHEBI:30616"/>
        <dbReference type="ChEBI" id="CHEBI:58296"/>
        <dbReference type="ChEBI" id="CHEBI:456216"/>
        <dbReference type="EC" id="2.7.1.50"/>
    </reaction>
</comment>
<organism evidence="12 13">
    <name type="scientific">Candidatus Scatavimonas merdigallinarum</name>
    <dbReference type="NCBI Taxonomy" id="2840914"/>
    <lineage>
        <taxon>Bacteria</taxon>
        <taxon>Bacillati</taxon>
        <taxon>Bacillota</taxon>
        <taxon>Clostridia</taxon>
        <taxon>Eubacteriales</taxon>
        <taxon>Oscillospiraceae</taxon>
        <taxon>Oscillospiraceae incertae sedis</taxon>
        <taxon>Candidatus Scatavimonas</taxon>
    </lineage>
</organism>
<keyword evidence="6 11" id="KW-0547">Nucleotide-binding</keyword>
<evidence type="ECO:0000256" key="7">
    <source>
        <dbReference type="ARBA" id="ARBA00022777"/>
    </source>
</evidence>
<reference evidence="12" key="1">
    <citation type="submission" date="2020-10" db="EMBL/GenBank/DDBJ databases">
        <authorList>
            <person name="Gilroy R."/>
        </authorList>
    </citation>
    <scope>NUCLEOTIDE SEQUENCE</scope>
    <source>
        <strain evidence="12">ChiSjej1B19-3389</strain>
    </source>
</reference>
<dbReference type="EC" id="2.7.1.50" evidence="11"/>
<dbReference type="GO" id="GO:0004417">
    <property type="term" value="F:hydroxyethylthiazole kinase activity"/>
    <property type="evidence" value="ECO:0007669"/>
    <property type="project" value="UniProtKB-UniRule"/>
</dbReference>
<evidence type="ECO:0000256" key="9">
    <source>
        <dbReference type="ARBA" id="ARBA00022842"/>
    </source>
</evidence>
<dbReference type="GO" id="GO:0009229">
    <property type="term" value="P:thiamine diphosphate biosynthetic process"/>
    <property type="evidence" value="ECO:0007669"/>
    <property type="project" value="UniProtKB-UniRule"/>
</dbReference>
<keyword evidence="4 11" id="KW-0808">Transferase</keyword>
<dbReference type="Gene3D" id="3.40.1190.20">
    <property type="match status" value="1"/>
</dbReference>
<reference evidence="12" key="2">
    <citation type="journal article" date="2021" name="PeerJ">
        <title>Extensive microbial diversity within the chicken gut microbiome revealed by metagenomics and culture.</title>
        <authorList>
            <person name="Gilroy R."/>
            <person name="Ravi A."/>
            <person name="Getino M."/>
            <person name="Pursley I."/>
            <person name="Horton D.L."/>
            <person name="Alikhan N.F."/>
            <person name="Baker D."/>
            <person name="Gharbi K."/>
            <person name="Hall N."/>
            <person name="Watson M."/>
            <person name="Adriaenssens E.M."/>
            <person name="Foster-Nyarko E."/>
            <person name="Jarju S."/>
            <person name="Secka A."/>
            <person name="Antonio M."/>
            <person name="Oren A."/>
            <person name="Chaudhuri R.R."/>
            <person name="La Ragione R."/>
            <person name="Hildebrand F."/>
            <person name="Pallen M.J."/>
        </authorList>
    </citation>
    <scope>NUCLEOTIDE SEQUENCE</scope>
    <source>
        <strain evidence="12">ChiSjej1B19-3389</strain>
    </source>
</reference>
<feature type="binding site" evidence="11">
    <location>
        <position position="47"/>
    </location>
    <ligand>
        <name>substrate</name>
    </ligand>
</feature>
<gene>
    <name evidence="11 12" type="primary">thiM</name>
    <name evidence="12" type="ORF">IAD32_03285</name>
</gene>
<feature type="binding site" evidence="11">
    <location>
        <position position="171"/>
    </location>
    <ligand>
        <name>ATP</name>
        <dbReference type="ChEBI" id="CHEBI:30616"/>
    </ligand>
</feature>
<evidence type="ECO:0000256" key="2">
    <source>
        <dbReference type="ARBA" id="ARBA00001946"/>
    </source>
</evidence>